<dbReference type="SUPFAM" id="SSF82866">
    <property type="entry name" value="Multidrug efflux transporter AcrB transmembrane domain"/>
    <property type="match status" value="2"/>
</dbReference>
<proteinExistence type="inferred from homology"/>
<comment type="caution">
    <text evidence="9">The sequence shown here is derived from an EMBL/GenBank/DDBJ whole genome shotgun (WGS) entry which is preliminary data.</text>
</comment>
<dbReference type="Gene3D" id="1.20.1640.10">
    <property type="entry name" value="Multidrug efflux transporter AcrB transmembrane domain"/>
    <property type="match status" value="2"/>
</dbReference>
<feature type="transmembrane region" description="Helical" evidence="7">
    <location>
        <begin position="366"/>
        <end position="389"/>
    </location>
</feature>
<comment type="similarity">
    <text evidence="2">Belongs to the patched family.</text>
</comment>
<dbReference type="InterPro" id="IPR051697">
    <property type="entry name" value="Patched_domain-protein"/>
</dbReference>
<feature type="transmembrane region" description="Helical" evidence="7">
    <location>
        <begin position="740"/>
        <end position="761"/>
    </location>
</feature>
<feature type="transmembrane region" description="Helical" evidence="7">
    <location>
        <begin position="809"/>
        <end position="833"/>
    </location>
</feature>
<evidence type="ECO:0000313" key="10">
    <source>
        <dbReference type="Proteomes" id="UP000242188"/>
    </source>
</evidence>
<dbReference type="OrthoDB" id="6510177at2759"/>
<feature type="transmembrane region" description="Helical" evidence="7">
    <location>
        <begin position="395"/>
        <end position="418"/>
    </location>
</feature>
<dbReference type="EMBL" id="NEDP02002277">
    <property type="protein sequence ID" value="OWF51348.1"/>
    <property type="molecule type" value="Genomic_DNA"/>
</dbReference>
<dbReference type="InterPro" id="IPR003392">
    <property type="entry name" value="PTHD_SSD"/>
</dbReference>
<dbReference type="PANTHER" id="PTHR10796:SF92">
    <property type="entry name" value="PATCHED-RELATED, ISOFORM A"/>
    <property type="match status" value="1"/>
</dbReference>
<comment type="subcellular location">
    <subcellularLocation>
        <location evidence="1">Membrane</location>
        <topology evidence="1">Multi-pass membrane protein</topology>
    </subcellularLocation>
</comment>
<dbReference type="Pfam" id="PF02460">
    <property type="entry name" value="Patched"/>
    <property type="match status" value="1"/>
</dbReference>
<feature type="domain" description="SSD" evidence="8">
    <location>
        <begin position="722"/>
        <end position="831"/>
    </location>
</feature>
<keyword evidence="10" id="KW-1185">Reference proteome</keyword>
<feature type="transmembrane region" description="Helical" evidence="7">
    <location>
        <begin position="295"/>
        <end position="319"/>
    </location>
</feature>
<feature type="transmembrane region" description="Helical" evidence="7">
    <location>
        <begin position="705"/>
        <end position="728"/>
    </location>
</feature>
<feature type="domain" description="SSD" evidence="8">
    <location>
        <begin position="261"/>
        <end position="418"/>
    </location>
</feature>
<keyword evidence="6" id="KW-0325">Glycoprotein</keyword>
<evidence type="ECO:0000256" key="4">
    <source>
        <dbReference type="ARBA" id="ARBA00022989"/>
    </source>
</evidence>
<dbReference type="PANTHER" id="PTHR10796">
    <property type="entry name" value="PATCHED-RELATED"/>
    <property type="match status" value="1"/>
</dbReference>
<evidence type="ECO:0000256" key="7">
    <source>
        <dbReference type="SAM" id="Phobius"/>
    </source>
</evidence>
<evidence type="ECO:0000256" key="5">
    <source>
        <dbReference type="ARBA" id="ARBA00023136"/>
    </source>
</evidence>
<evidence type="ECO:0000259" key="8">
    <source>
        <dbReference type="PROSITE" id="PS50156"/>
    </source>
</evidence>
<feature type="transmembrane region" description="Helical" evidence="7">
    <location>
        <begin position="488"/>
        <end position="506"/>
    </location>
</feature>
<dbReference type="PROSITE" id="PS50156">
    <property type="entry name" value="SSD"/>
    <property type="match status" value="2"/>
</dbReference>
<keyword evidence="5 7" id="KW-0472">Membrane</keyword>
<dbReference type="AlphaFoldDB" id="A0A210QRN2"/>
<gene>
    <name evidence="9" type="ORF">KP79_PYT09875</name>
</gene>
<protein>
    <submittedName>
        <fullName evidence="9">Patched domain-containing protein 3</fullName>
    </submittedName>
</protein>
<feature type="transmembrane region" description="Helical" evidence="7">
    <location>
        <begin position="325"/>
        <end position="345"/>
    </location>
</feature>
<feature type="transmembrane region" description="Helical" evidence="7">
    <location>
        <begin position="28"/>
        <end position="48"/>
    </location>
</feature>
<dbReference type="GO" id="GO:0016020">
    <property type="term" value="C:membrane"/>
    <property type="evidence" value="ECO:0007669"/>
    <property type="project" value="UniProtKB-SubCell"/>
</dbReference>
<name>A0A210QRN2_MIZYE</name>
<evidence type="ECO:0000256" key="2">
    <source>
        <dbReference type="ARBA" id="ARBA00005585"/>
    </source>
</evidence>
<feature type="transmembrane region" description="Helical" evidence="7">
    <location>
        <begin position="675"/>
        <end position="700"/>
    </location>
</feature>
<feature type="transmembrane region" description="Helical" evidence="7">
    <location>
        <begin position="781"/>
        <end position="803"/>
    </location>
</feature>
<evidence type="ECO:0000256" key="1">
    <source>
        <dbReference type="ARBA" id="ARBA00004141"/>
    </source>
</evidence>
<sequence length="915" mass="100723">MKFTRFYKRWEEKLGTPFEKYGAMVSRYPWHILIACVTINCLLGLGLFRIESETDTETLYTPQNSQSKADRAVVRSIFTDDKSGSNFYSKSTTEQNMYADIIIKPKDGSNVLTTTYVDETERIYNYINTMVNVTIDGTTLSLADVCALRSGSCVVDGDFVFSTAFRTAMASNTISYPLFNFEYLSGAFGDAQSSGGYLTSAKMVRLIFYLRQDTSTASSRSTDWEKKYIEMLETVSSSLVDIAYSTSTSLDDELAKNVNGDILYFAVTMAMMLSYAGFATSGGDCVSDRQNLGRAGVVATGIAILGGFGLVSAVGVKFVSIVGTLPFLIIGIGLDDMFILMSCLADCPVKGTIEEKLKETMRTGGVAITITSITDFLAFAIGASASFISVRNFCLYAGVAVLFCYINQLTFFLPCMAINERRMARHYHCGTCRPIETREELRAKGKPGCHVFCCGGQVPRKRNDNESPLEKYPKLFFQNIVQSLPGKITIAVLFVAYLAATVYGITNFKRGLLLSNLVNEDSYFYTYSKLTEGHFTSEITIGFTVTSTQTYSDATIQSRISDLLSNARADADINPSVTFDWLTDYKSSGYYSAVSETSFIAGLKTFLTTRPDHANDVVINSAETNIVGARFFVLTNDLPDSEERGNIMLQMREVADNSPLPVVCFSWPFIYFDEYASVFSITFTTVGVAIAAMFVVTLLFMPHPLLVVCVTGTMVMICAGMFGFMHFWDLTLSSITMIDIVLSIGFSVDFSAHICHAYITVDGATRKERVHRALDRAGGPIINAAISSIMGIVVLAFSSSYIFKSFFKLMFLVMVFGLAHSLLLLPLIFSLVGPVTEVTVTPKPSVTDVNVSTISVPSDQQTNDDINKPDKTELDNGEGVYNEIIPQKSELDNWEDIFMTIPNGSTPNVTISTNL</sequence>
<dbReference type="InterPro" id="IPR000731">
    <property type="entry name" value="SSD"/>
</dbReference>
<accession>A0A210QRN2</accession>
<evidence type="ECO:0000313" key="9">
    <source>
        <dbReference type="EMBL" id="OWF51348.1"/>
    </source>
</evidence>
<evidence type="ECO:0000256" key="6">
    <source>
        <dbReference type="ARBA" id="ARBA00023180"/>
    </source>
</evidence>
<organism evidence="9 10">
    <name type="scientific">Mizuhopecten yessoensis</name>
    <name type="common">Japanese scallop</name>
    <name type="synonym">Patinopecten yessoensis</name>
    <dbReference type="NCBI Taxonomy" id="6573"/>
    <lineage>
        <taxon>Eukaryota</taxon>
        <taxon>Metazoa</taxon>
        <taxon>Spiralia</taxon>
        <taxon>Lophotrochozoa</taxon>
        <taxon>Mollusca</taxon>
        <taxon>Bivalvia</taxon>
        <taxon>Autobranchia</taxon>
        <taxon>Pteriomorphia</taxon>
        <taxon>Pectinida</taxon>
        <taxon>Pectinoidea</taxon>
        <taxon>Pectinidae</taxon>
        <taxon>Mizuhopecten</taxon>
    </lineage>
</organism>
<dbReference type="Proteomes" id="UP000242188">
    <property type="component" value="Unassembled WGS sequence"/>
</dbReference>
<evidence type="ECO:0000256" key="3">
    <source>
        <dbReference type="ARBA" id="ARBA00022692"/>
    </source>
</evidence>
<feature type="transmembrane region" description="Helical" evidence="7">
    <location>
        <begin position="262"/>
        <end position="283"/>
    </location>
</feature>
<keyword evidence="3 7" id="KW-0812">Transmembrane</keyword>
<reference evidence="9 10" key="1">
    <citation type="journal article" date="2017" name="Nat. Ecol. Evol.">
        <title>Scallop genome provides insights into evolution of bilaterian karyotype and development.</title>
        <authorList>
            <person name="Wang S."/>
            <person name="Zhang J."/>
            <person name="Jiao W."/>
            <person name="Li J."/>
            <person name="Xun X."/>
            <person name="Sun Y."/>
            <person name="Guo X."/>
            <person name="Huan P."/>
            <person name="Dong B."/>
            <person name="Zhang L."/>
            <person name="Hu X."/>
            <person name="Sun X."/>
            <person name="Wang J."/>
            <person name="Zhao C."/>
            <person name="Wang Y."/>
            <person name="Wang D."/>
            <person name="Huang X."/>
            <person name="Wang R."/>
            <person name="Lv J."/>
            <person name="Li Y."/>
            <person name="Zhang Z."/>
            <person name="Liu B."/>
            <person name="Lu W."/>
            <person name="Hui Y."/>
            <person name="Liang J."/>
            <person name="Zhou Z."/>
            <person name="Hou R."/>
            <person name="Li X."/>
            <person name="Liu Y."/>
            <person name="Li H."/>
            <person name="Ning X."/>
            <person name="Lin Y."/>
            <person name="Zhao L."/>
            <person name="Xing Q."/>
            <person name="Dou J."/>
            <person name="Li Y."/>
            <person name="Mao J."/>
            <person name="Guo H."/>
            <person name="Dou H."/>
            <person name="Li T."/>
            <person name="Mu C."/>
            <person name="Jiang W."/>
            <person name="Fu Q."/>
            <person name="Fu X."/>
            <person name="Miao Y."/>
            <person name="Liu J."/>
            <person name="Yu Q."/>
            <person name="Li R."/>
            <person name="Liao H."/>
            <person name="Li X."/>
            <person name="Kong Y."/>
            <person name="Jiang Z."/>
            <person name="Chourrout D."/>
            <person name="Li R."/>
            <person name="Bao Z."/>
        </authorList>
    </citation>
    <scope>NUCLEOTIDE SEQUENCE [LARGE SCALE GENOMIC DNA]</scope>
    <source>
        <strain evidence="9 10">PY_sf001</strain>
    </source>
</reference>
<keyword evidence="4 7" id="KW-1133">Transmembrane helix</keyword>